<organism evidence="5 6">
    <name type="scientific">Tulasnella calospora MUT 4182</name>
    <dbReference type="NCBI Taxonomy" id="1051891"/>
    <lineage>
        <taxon>Eukaryota</taxon>
        <taxon>Fungi</taxon>
        <taxon>Dikarya</taxon>
        <taxon>Basidiomycota</taxon>
        <taxon>Agaricomycotina</taxon>
        <taxon>Agaricomycetes</taxon>
        <taxon>Cantharellales</taxon>
        <taxon>Tulasnellaceae</taxon>
        <taxon>Tulasnella</taxon>
    </lineage>
</organism>
<dbReference type="Proteomes" id="UP000054248">
    <property type="component" value="Unassembled WGS sequence"/>
</dbReference>
<keyword evidence="3" id="KW-0560">Oxidoreductase</keyword>
<dbReference type="InterPro" id="IPR036291">
    <property type="entry name" value="NAD(P)-bd_dom_sf"/>
</dbReference>
<dbReference type="SUPFAM" id="SSF51735">
    <property type="entry name" value="NAD(P)-binding Rossmann-fold domains"/>
    <property type="match status" value="1"/>
</dbReference>
<evidence type="ECO:0000256" key="4">
    <source>
        <dbReference type="ARBA" id="ARBA00037096"/>
    </source>
</evidence>
<dbReference type="Gene3D" id="3.40.50.720">
    <property type="entry name" value="NAD(P)-binding Rossmann-like Domain"/>
    <property type="match status" value="1"/>
</dbReference>
<protein>
    <recommendedName>
        <fullName evidence="7">NAD(P)-binding protein</fullName>
    </recommendedName>
</protein>
<dbReference type="HOGENOM" id="CLU_113790_0_0_1"/>
<evidence type="ECO:0000313" key="5">
    <source>
        <dbReference type="EMBL" id="KIO19956.1"/>
    </source>
</evidence>
<dbReference type="OrthoDB" id="37659at2759"/>
<reference evidence="5 6" key="1">
    <citation type="submission" date="2014-04" db="EMBL/GenBank/DDBJ databases">
        <authorList>
            <consortium name="DOE Joint Genome Institute"/>
            <person name="Kuo A."/>
            <person name="Girlanda M."/>
            <person name="Perotto S."/>
            <person name="Kohler A."/>
            <person name="Nagy L.G."/>
            <person name="Floudas D."/>
            <person name="Copeland A."/>
            <person name="Barry K.W."/>
            <person name="Cichocki N."/>
            <person name="Veneault-Fourrey C."/>
            <person name="LaButti K."/>
            <person name="Lindquist E.A."/>
            <person name="Lipzen A."/>
            <person name="Lundell T."/>
            <person name="Morin E."/>
            <person name="Murat C."/>
            <person name="Sun H."/>
            <person name="Tunlid A."/>
            <person name="Henrissat B."/>
            <person name="Grigoriev I.V."/>
            <person name="Hibbett D.S."/>
            <person name="Martin F."/>
            <person name="Nordberg H.P."/>
            <person name="Cantor M.N."/>
            <person name="Hua S.X."/>
        </authorList>
    </citation>
    <scope>NUCLEOTIDE SEQUENCE [LARGE SCALE GENOMIC DNA]</scope>
    <source>
        <strain evidence="5 6">MUT 4182</strain>
    </source>
</reference>
<dbReference type="InterPro" id="IPR020904">
    <property type="entry name" value="Sc_DH/Rdtase_CS"/>
</dbReference>
<dbReference type="EMBL" id="KN823195">
    <property type="protein sequence ID" value="KIO19956.1"/>
    <property type="molecule type" value="Genomic_DNA"/>
</dbReference>
<dbReference type="PROSITE" id="PS00061">
    <property type="entry name" value="ADH_SHORT"/>
    <property type="match status" value="1"/>
</dbReference>
<reference evidence="6" key="2">
    <citation type="submission" date="2015-01" db="EMBL/GenBank/DDBJ databases">
        <title>Evolutionary Origins and Diversification of the Mycorrhizal Mutualists.</title>
        <authorList>
            <consortium name="DOE Joint Genome Institute"/>
            <consortium name="Mycorrhizal Genomics Consortium"/>
            <person name="Kohler A."/>
            <person name="Kuo A."/>
            <person name="Nagy L.G."/>
            <person name="Floudas D."/>
            <person name="Copeland A."/>
            <person name="Barry K.W."/>
            <person name="Cichocki N."/>
            <person name="Veneault-Fourrey C."/>
            <person name="LaButti K."/>
            <person name="Lindquist E.A."/>
            <person name="Lipzen A."/>
            <person name="Lundell T."/>
            <person name="Morin E."/>
            <person name="Murat C."/>
            <person name="Riley R."/>
            <person name="Ohm R."/>
            <person name="Sun H."/>
            <person name="Tunlid A."/>
            <person name="Henrissat B."/>
            <person name="Grigoriev I.V."/>
            <person name="Hibbett D.S."/>
            <person name="Martin F."/>
        </authorList>
    </citation>
    <scope>NUCLEOTIDE SEQUENCE [LARGE SCALE GENOMIC DNA]</scope>
    <source>
        <strain evidence="6">MUT 4182</strain>
    </source>
</reference>
<evidence type="ECO:0008006" key="7">
    <source>
        <dbReference type="Google" id="ProtNLM"/>
    </source>
</evidence>
<dbReference type="GO" id="GO:0016020">
    <property type="term" value="C:membrane"/>
    <property type="evidence" value="ECO:0007669"/>
    <property type="project" value="TreeGrafter"/>
</dbReference>
<dbReference type="InterPro" id="IPR002347">
    <property type="entry name" value="SDR_fam"/>
</dbReference>
<accession>A0A0C3Q7F7</accession>
<name>A0A0C3Q7F7_9AGAM</name>
<dbReference type="AlphaFoldDB" id="A0A0C3Q7F7"/>
<comment type="similarity">
    <text evidence="1">Belongs to the short-chain dehydrogenases/reductases (SDR) family.</text>
</comment>
<dbReference type="PANTHER" id="PTHR44196:SF1">
    <property type="entry name" value="DEHYDROGENASE_REDUCTASE SDR FAMILY MEMBER 7B"/>
    <property type="match status" value="1"/>
</dbReference>
<comment type="function">
    <text evidence="4">Putative oxidoreductase.</text>
</comment>
<proteinExistence type="inferred from homology"/>
<dbReference type="STRING" id="1051891.A0A0C3Q7F7"/>
<sequence length="252" mass="26925">MGRRKQLLDKVRQECQAAGSPKALAVVGDYTDVDAVLNARKLTEKELGGLDTLVVAAGVMAGQALLTGVANTPREADGSFGSGKPTKANIQKTKDVATAAINANYLGPLNTAVTFIPLLEASSTVPAILLIASAASVIPAPTRSLYCSSKGASLLLFQSLAIEHPKIRFSHVLPATIEGDFRKSAVDGPVAEGNSKKALKVDSVAETCIEAVDRAVKTTFMPWHYRWAHLLYWLAPSWVEAGARRKYHWKSS</sequence>
<evidence type="ECO:0000256" key="1">
    <source>
        <dbReference type="ARBA" id="ARBA00006484"/>
    </source>
</evidence>
<dbReference type="PANTHER" id="PTHR44196">
    <property type="entry name" value="DEHYDROGENASE/REDUCTASE SDR FAMILY MEMBER 7B"/>
    <property type="match status" value="1"/>
</dbReference>
<keyword evidence="2" id="KW-0521">NADP</keyword>
<evidence type="ECO:0000256" key="3">
    <source>
        <dbReference type="ARBA" id="ARBA00023002"/>
    </source>
</evidence>
<keyword evidence="6" id="KW-1185">Reference proteome</keyword>
<evidence type="ECO:0000313" key="6">
    <source>
        <dbReference type="Proteomes" id="UP000054248"/>
    </source>
</evidence>
<dbReference type="Pfam" id="PF00106">
    <property type="entry name" value="adh_short"/>
    <property type="match status" value="1"/>
</dbReference>
<evidence type="ECO:0000256" key="2">
    <source>
        <dbReference type="ARBA" id="ARBA00022857"/>
    </source>
</evidence>
<gene>
    <name evidence="5" type="ORF">M407DRAFT_246002</name>
</gene>
<dbReference type="GO" id="GO:0016491">
    <property type="term" value="F:oxidoreductase activity"/>
    <property type="evidence" value="ECO:0007669"/>
    <property type="project" value="UniProtKB-KW"/>
</dbReference>